<dbReference type="InterPro" id="IPR056427">
    <property type="entry name" value="G1RFP_dom"/>
</dbReference>
<evidence type="ECO:0000313" key="2">
    <source>
        <dbReference type="EMBL" id="QAX95541.1"/>
    </source>
</evidence>
<accession>A0A411B5C9</accession>
<protein>
    <recommendedName>
        <fullName evidence="1">Gene 1 ring forming protein domain-containing protein</fullName>
    </recommendedName>
</protein>
<evidence type="ECO:0000313" key="3">
    <source>
        <dbReference type="Proteomes" id="UP000290045"/>
    </source>
</evidence>
<dbReference type="EMBL" id="MK460246">
    <property type="protein sequence ID" value="QAX95541.1"/>
    <property type="molecule type" value="Genomic_DNA"/>
</dbReference>
<keyword evidence="3" id="KW-1185">Reference proteome</keyword>
<evidence type="ECO:0000259" key="1">
    <source>
        <dbReference type="Pfam" id="PF24182"/>
    </source>
</evidence>
<dbReference type="GeneID" id="60325169"/>
<gene>
    <name evidence="2" type="primary">1</name>
    <name evidence="2" type="ORF">SEA_NIBB_1</name>
</gene>
<proteinExistence type="predicted"/>
<feature type="domain" description="Gene 1 ring forming protein" evidence="1">
    <location>
        <begin position="24"/>
        <end position="55"/>
    </location>
</feature>
<sequence>MHDPAIDSPLPDPDVLARQEDRRLRLDVATLAVRVSENTGEDVIDAAERLIGFVDKPASSRVAYEFPGGVIVTGPVGVDPEALRRHLP</sequence>
<dbReference type="RefSeq" id="YP_009953590.1">
    <property type="nucleotide sequence ID" value="NC_051624.1"/>
</dbReference>
<dbReference type="Pfam" id="PF24182">
    <property type="entry name" value="G1RFP"/>
    <property type="match status" value="1"/>
</dbReference>
<name>A0A411B5C9_9CAUD</name>
<organism evidence="2 3">
    <name type="scientific">Mycobacterium phage Nibb</name>
    <dbReference type="NCBI Taxonomy" id="2510585"/>
    <lineage>
        <taxon>Viruses</taxon>
        <taxon>Duplodnaviria</taxon>
        <taxon>Heunggongvirae</taxon>
        <taxon>Uroviricota</taxon>
        <taxon>Caudoviricetes</taxon>
        <taxon>Weiservirinae</taxon>
        <taxon>Anayavirus</taxon>
        <taxon>Anayavirus nibb</taxon>
    </lineage>
</organism>
<reference evidence="2 3" key="1">
    <citation type="submission" date="2019-01" db="EMBL/GenBank/DDBJ databases">
        <authorList>
            <person name="Neitz A."/>
            <person name="Villela V."/>
            <person name="Anton S."/>
            <person name="Buhyoff S."/>
            <person name="Consani M."/>
            <person name="Davis D."/>
            <person name="Haas R."/>
            <person name="Heid C."/>
            <person name="Roop S."/>
            <person name="Braley A.B."/>
            <person name="Ettinger A.-S.H."/>
            <person name="Anders K.R."/>
            <person name="Garlena R.A."/>
            <person name="Russell D.A."/>
            <person name="Pope W.H."/>
            <person name="Jacobs-Sera D."/>
            <person name="Hendrix R.W."/>
            <person name="Hatfull G.F."/>
        </authorList>
    </citation>
    <scope>NUCLEOTIDE SEQUENCE [LARGE SCALE GENOMIC DNA]</scope>
</reference>
<dbReference type="Proteomes" id="UP000290045">
    <property type="component" value="Segment"/>
</dbReference>
<dbReference type="KEGG" id="vg:60325169"/>